<proteinExistence type="inferred from homology"/>
<dbReference type="AlphaFoldDB" id="A0A1E5QAF9"/>
<keyword evidence="4 6" id="KW-0975">Bacterial flagellum</keyword>
<evidence type="ECO:0000256" key="4">
    <source>
        <dbReference type="ARBA" id="ARBA00023143"/>
    </source>
</evidence>
<organism evidence="9 10">
    <name type="scientific">Magnetovibrio blakemorei</name>
    <dbReference type="NCBI Taxonomy" id="28181"/>
    <lineage>
        <taxon>Bacteria</taxon>
        <taxon>Pseudomonadati</taxon>
        <taxon>Pseudomonadota</taxon>
        <taxon>Alphaproteobacteria</taxon>
        <taxon>Rhodospirillales</taxon>
        <taxon>Magnetovibrionaceae</taxon>
        <taxon>Magnetovibrio</taxon>
    </lineage>
</organism>
<gene>
    <name evidence="9" type="ORF">BEN30_05705</name>
</gene>
<comment type="subcellular location">
    <subcellularLocation>
        <location evidence="1 6">Bacterial flagellum basal body</location>
    </subcellularLocation>
</comment>
<evidence type="ECO:0000256" key="1">
    <source>
        <dbReference type="ARBA" id="ARBA00004117"/>
    </source>
</evidence>
<dbReference type="PANTHER" id="PTHR30435:SF2">
    <property type="entry name" value="FLAGELLAR BASAL-BODY ROD PROTEIN FLGC"/>
    <property type="match status" value="1"/>
</dbReference>
<keyword evidence="9" id="KW-0282">Flagellum</keyword>
<dbReference type="OrthoDB" id="9813951at2"/>
<evidence type="ECO:0000313" key="10">
    <source>
        <dbReference type="Proteomes" id="UP000095347"/>
    </source>
</evidence>
<name>A0A1E5QAF9_9PROT</name>
<dbReference type="InterPro" id="IPR019776">
    <property type="entry name" value="Flagellar_basal_body_rod_CS"/>
</dbReference>
<dbReference type="STRING" id="28181.BEN30_05705"/>
<keyword evidence="10" id="KW-1185">Reference proteome</keyword>
<accession>A0A1E5QAF9</accession>
<evidence type="ECO:0000313" key="9">
    <source>
        <dbReference type="EMBL" id="OEJ68704.1"/>
    </source>
</evidence>
<comment type="subunit">
    <text evidence="5 6">The basal body constitutes a major portion of the flagellar organelle and consists of four rings (L,P,S, and M) mounted on a central rod. The rod consists of about 26 subunits of FlgG in the distal portion, and FlgB, FlgC and FlgF are thought to build up the proximal portion of the rod with about 6 subunits each.</text>
</comment>
<evidence type="ECO:0000256" key="3">
    <source>
        <dbReference type="ARBA" id="ARBA00017941"/>
    </source>
</evidence>
<dbReference type="EMBL" id="MCGG01000011">
    <property type="protein sequence ID" value="OEJ68704.1"/>
    <property type="molecule type" value="Genomic_DNA"/>
</dbReference>
<feature type="domain" description="Flagellar basal-body/hook protein C-terminal" evidence="8">
    <location>
        <begin position="90"/>
        <end position="133"/>
    </location>
</feature>
<dbReference type="InterPro" id="IPR006299">
    <property type="entry name" value="FlgC"/>
</dbReference>
<dbReference type="InterPro" id="IPR001444">
    <property type="entry name" value="Flag_bb_rod_N"/>
</dbReference>
<dbReference type="RefSeq" id="WP_069957062.1">
    <property type="nucleotide sequence ID" value="NZ_MCGG01000011.1"/>
</dbReference>
<evidence type="ECO:0000259" key="7">
    <source>
        <dbReference type="Pfam" id="PF00460"/>
    </source>
</evidence>
<evidence type="ECO:0000259" key="8">
    <source>
        <dbReference type="Pfam" id="PF06429"/>
    </source>
</evidence>
<dbReference type="NCBIfam" id="TIGR01395">
    <property type="entry name" value="FlgC"/>
    <property type="match status" value="1"/>
</dbReference>
<evidence type="ECO:0000256" key="5">
    <source>
        <dbReference type="ARBA" id="ARBA00025933"/>
    </source>
</evidence>
<dbReference type="Proteomes" id="UP000095347">
    <property type="component" value="Unassembled WGS sequence"/>
</dbReference>
<comment type="caution">
    <text evidence="9">The sequence shown here is derived from an EMBL/GenBank/DDBJ whole genome shotgun (WGS) entry which is preliminary data.</text>
</comment>
<dbReference type="GO" id="GO:0071978">
    <property type="term" value="P:bacterial-type flagellum-dependent swarming motility"/>
    <property type="evidence" value="ECO:0007669"/>
    <property type="project" value="TreeGrafter"/>
</dbReference>
<dbReference type="InterPro" id="IPR010930">
    <property type="entry name" value="Flg_bb/hook_C_dom"/>
</dbReference>
<keyword evidence="9" id="KW-0966">Cell projection</keyword>
<dbReference type="Pfam" id="PF00460">
    <property type="entry name" value="Flg_bb_rod"/>
    <property type="match status" value="1"/>
</dbReference>
<keyword evidence="9" id="KW-0969">Cilium</keyword>
<sequence>MDDLLKTLRISAAGMKAQGTRLRVVSENIANADSLPTDPGGLPYRRKIVTFRNELDRTIGADTVRVNRIKTDQSEFEKRYDPSHPAASADGYVMAPNVNSLVEMMDMREAERSYEANLNVIKSSKTMLQQTIGLLR</sequence>
<reference evidence="10" key="1">
    <citation type="submission" date="2016-07" db="EMBL/GenBank/DDBJ databases">
        <authorList>
            <person name="Florea S."/>
            <person name="Webb J.S."/>
            <person name="Jaromczyk J."/>
            <person name="Schardl C.L."/>
        </authorList>
    </citation>
    <scope>NUCLEOTIDE SEQUENCE [LARGE SCALE GENOMIC DNA]</scope>
    <source>
        <strain evidence="10">MV-1</strain>
    </source>
</reference>
<feature type="domain" description="Flagellar basal body rod protein N-terminal" evidence="7">
    <location>
        <begin position="8"/>
        <end position="33"/>
    </location>
</feature>
<comment type="similarity">
    <text evidence="2">Belongs to the flagella basal body rod proteins family.</text>
</comment>
<dbReference type="PANTHER" id="PTHR30435">
    <property type="entry name" value="FLAGELLAR PROTEIN"/>
    <property type="match status" value="1"/>
</dbReference>
<dbReference type="Pfam" id="PF06429">
    <property type="entry name" value="Flg_bbr_C"/>
    <property type="match status" value="1"/>
</dbReference>
<dbReference type="PROSITE" id="PS00588">
    <property type="entry name" value="FLAGELLA_BB_ROD"/>
    <property type="match status" value="1"/>
</dbReference>
<protein>
    <recommendedName>
        <fullName evidence="3 6">Flagellar basal-body rod protein FlgC</fullName>
    </recommendedName>
</protein>
<evidence type="ECO:0000256" key="2">
    <source>
        <dbReference type="ARBA" id="ARBA00009677"/>
    </source>
</evidence>
<evidence type="ECO:0000256" key="6">
    <source>
        <dbReference type="RuleBase" id="RU362062"/>
    </source>
</evidence>
<dbReference type="GO" id="GO:0030694">
    <property type="term" value="C:bacterial-type flagellum basal body, rod"/>
    <property type="evidence" value="ECO:0007669"/>
    <property type="project" value="UniProtKB-UniRule"/>
</dbReference>